<dbReference type="GO" id="GO:0003677">
    <property type="term" value="F:DNA binding"/>
    <property type="evidence" value="ECO:0007669"/>
    <property type="project" value="UniProtKB-KW"/>
</dbReference>
<evidence type="ECO:0000313" key="8">
    <source>
        <dbReference type="EMBL" id="GIJ46483.1"/>
    </source>
</evidence>
<evidence type="ECO:0000256" key="2">
    <source>
        <dbReference type="ARBA" id="ARBA00023015"/>
    </source>
</evidence>
<evidence type="ECO:0000259" key="6">
    <source>
        <dbReference type="PROSITE" id="PS50043"/>
    </source>
</evidence>
<accession>A0A8J4DR74</accession>
<dbReference type="PANTHER" id="PTHR43214:SF24">
    <property type="entry name" value="TRANSCRIPTIONAL REGULATORY PROTEIN NARL-RELATED"/>
    <property type="match status" value="1"/>
</dbReference>
<dbReference type="EMBL" id="BOPF01000010">
    <property type="protein sequence ID" value="GIJ46483.1"/>
    <property type="molecule type" value="Genomic_DNA"/>
</dbReference>
<dbReference type="SMART" id="SM00448">
    <property type="entry name" value="REC"/>
    <property type="match status" value="1"/>
</dbReference>
<keyword evidence="9" id="KW-1185">Reference proteome</keyword>
<dbReference type="SUPFAM" id="SSF46894">
    <property type="entry name" value="C-terminal effector domain of the bipartite response regulators"/>
    <property type="match status" value="1"/>
</dbReference>
<feature type="domain" description="Response regulatory" evidence="7">
    <location>
        <begin position="3"/>
        <end position="119"/>
    </location>
</feature>
<dbReference type="PANTHER" id="PTHR43214">
    <property type="entry name" value="TWO-COMPONENT RESPONSE REGULATOR"/>
    <property type="match status" value="1"/>
</dbReference>
<evidence type="ECO:0000259" key="7">
    <source>
        <dbReference type="PROSITE" id="PS50110"/>
    </source>
</evidence>
<evidence type="ECO:0000256" key="4">
    <source>
        <dbReference type="ARBA" id="ARBA00023163"/>
    </source>
</evidence>
<dbReference type="GO" id="GO:0006355">
    <property type="term" value="P:regulation of DNA-templated transcription"/>
    <property type="evidence" value="ECO:0007669"/>
    <property type="project" value="InterPro"/>
</dbReference>
<keyword evidence="4" id="KW-0804">Transcription</keyword>
<dbReference type="PROSITE" id="PS50110">
    <property type="entry name" value="RESPONSE_REGULATORY"/>
    <property type="match status" value="1"/>
</dbReference>
<dbReference type="InterPro" id="IPR039420">
    <property type="entry name" value="WalR-like"/>
</dbReference>
<dbReference type="CDD" id="cd06170">
    <property type="entry name" value="LuxR_C_like"/>
    <property type="match status" value="1"/>
</dbReference>
<dbReference type="PRINTS" id="PR00038">
    <property type="entry name" value="HTHLUXR"/>
</dbReference>
<feature type="modified residue" description="4-aspartylphosphate" evidence="5">
    <location>
        <position position="54"/>
    </location>
</feature>
<comment type="caution">
    <text evidence="8">The sequence shown here is derived from an EMBL/GenBank/DDBJ whole genome shotgun (WGS) entry which is preliminary data.</text>
</comment>
<dbReference type="Proteomes" id="UP000619260">
    <property type="component" value="Unassembled WGS sequence"/>
</dbReference>
<keyword evidence="3 8" id="KW-0238">DNA-binding</keyword>
<dbReference type="SMART" id="SM00421">
    <property type="entry name" value="HTH_LUXR"/>
    <property type="match status" value="1"/>
</dbReference>
<dbReference type="InterPro" id="IPR016032">
    <property type="entry name" value="Sig_transdc_resp-reg_C-effctor"/>
</dbReference>
<proteinExistence type="predicted"/>
<reference evidence="8" key="1">
    <citation type="submission" date="2021-01" db="EMBL/GenBank/DDBJ databases">
        <title>Whole genome shotgun sequence of Virgisporangium aliadipatigenens NBRC 105644.</title>
        <authorList>
            <person name="Komaki H."/>
            <person name="Tamura T."/>
        </authorList>
    </citation>
    <scope>NUCLEOTIDE SEQUENCE</scope>
    <source>
        <strain evidence="8">NBRC 105644</strain>
    </source>
</reference>
<keyword evidence="2" id="KW-0805">Transcription regulation</keyword>
<gene>
    <name evidence="8" type="ORF">Val02_33690</name>
</gene>
<dbReference type="CDD" id="cd17535">
    <property type="entry name" value="REC_NarL-like"/>
    <property type="match status" value="1"/>
</dbReference>
<dbReference type="SUPFAM" id="SSF52172">
    <property type="entry name" value="CheY-like"/>
    <property type="match status" value="1"/>
</dbReference>
<dbReference type="Pfam" id="PF00072">
    <property type="entry name" value="Response_reg"/>
    <property type="match status" value="1"/>
</dbReference>
<dbReference type="Pfam" id="PF00196">
    <property type="entry name" value="GerE"/>
    <property type="match status" value="1"/>
</dbReference>
<name>A0A8J4DR74_9ACTN</name>
<dbReference type="PROSITE" id="PS00622">
    <property type="entry name" value="HTH_LUXR_1"/>
    <property type="match status" value="1"/>
</dbReference>
<dbReference type="InterPro" id="IPR000792">
    <property type="entry name" value="Tscrpt_reg_LuxR_C"/>
</dbReference>
<feature type="domain" description="HTH luxR-type" evidence="6">
    <location>
        <begin position="150"/>
        <end position="215"/>
    </location>
</feature>
<evidence type="ECO:0000313" key="9">
    <source>
        <dbReference type="Proteomes" id="UP000619260"/>
    </source>
</evidence>
<dbReference type="RefSeq" id="WP_203899997.1">
    <property type="nucleotide sequence ID" value="NZ_BOPF01000010.1"/>
</dbReference>
<evidence type="ECO:0000256" key="3">
    <source>
        <dbReference type="ARBA" id="ARBA00023125"/>
    </source>
</evidence>
<sequence>MIRTLVVDDQSLVRAGVRVVLESAPDIEVVGEAVDGFDAVRAVERLRPHVVVSDARMPRVDGIEATRRIVAGSPGTQVLILTRRDDEETIYAALAAGAIGFLVRDGDPRVIADAVRRAARGEPVLGGPVLARVVQRARRAFEAERTGNRPGPEPAGLTPRERDVLALVGAGLSNQEIAARLHLGVTTVKTHIVALLDKLGVRNRVQAGIYAHRLGLVDDAFHPVPPISTGPTR</sequence>
<dbReference type="AlphaFoldDB" id="A0A8J4DR74"/>
<protein>
    <submittedName>
        <fullName evidence="8">DNA-binding response regulator</fullName>
    </submittedName>
</protein>
<evidence type="ECO:0000256" key="5">
    <source>
        <dbReference type="PROSITE-ProRule" id="PRU00169"/>
    </source>
</evidence>
<evidence type="ECO:0000256" key="1">
    <source>
        <dbReference type="ARBA" id="ARBA00022553"/>
    </source>
</evidence>
<dbReference type="InterPro" id="IPR011006">
    <property type="entry name" value="CheY-like_superfamily"/>
</dbReference>
<dbReference type="Gene3D" id="3.40.50.2300">
    <property type="match status" value="1"/>
</dbReference>
<keyword evidence="1 5" id="KW-0597">Phosphoprotein</keyword>
<dbReference type="InterPro" id="IPR001789">
    <property type="entry name" value="Sig_transdc_resp-reg_receiver"/>
</dbReference>
<dbReference type="InterPro" id="IPR058245">
    <property type="entry name" value="NreC/VraR/RcsB-like_REC"/>
</dbReference>
<dbReference type="PROSITE" id="PS50043">
    <property type="entry name" value="HTH_LUXR_2"/>
    <property type="match status" value="1"/>
</dbReference>
<dbReference type="GO" id="GO:0000160">
    <property type="term" value="P:phosphorelay signal transduction system"/>
    <property type="evidence" value="ECO:0007669"/>
    <property type="project" value="InterPro"/>
</dbReference>
<organism evidence="8 9">
    <name type="scientific">Virgisporangium aliadipatigenens</name>
    <dbReference type="NCBI Taxonomy" id="741659"/>
    <lineage>
        <taxon>Bacteria</taxon>
        <taxon>Bacillati</taxon>
        <taxon>Actinomycetota</taxon>
        <taxon>Actinomycetes</taxon>
        <taxon>Micromonosporales</taxon>
        <taxon>Micromonosporaceae</taxon>
        <taxon>Virgisporangium</taxon>
    </lineage>
</organism>